<sequence length="102" mass="12120">MINIVEQYNNYIQQIPQLINETDYKASHFIKLLGLKPPTYYRKLRENAFSIEEVNILTKALFPKEAYLQELKRDLAISDDDFKNGRVIEHSVVMKQLKEKYL</sequence>
<dbReference type="EMBL" id="MSCN01000001">
    <property type="protein sequence ID" value="PQJ78336.1"/>
    <property type="molecule type" value="Genomic_DNA"/>
</dbReference>
<accession>A0A2S7WLL8</accession>
<name>A0A2S7WLL8_9FLAO</name>
<keyword evidence="2" id="KW-1185">Reference proteome</keyword>
<gene>
    <name evidence="1" type="ORF">BTO18_03645</name>
</gene>
<evidence type="ECO:0000313" key="1">
    <source>
        <dbReference type="EMBL" id="PQJ78336.1"/>
    </source>
</evidence>
<reference evidence="1 2" key="1">
    <citation type="submission" date="2016-12" db="EMBL/GenBank/DDBJ databases">
        <title>Trade-off between light-utilization and light-protection in marine flavobacteria.</title>
        <authorList>
            <person name="Kumagai Y."/>
            <person name="Yoshizawa S."/>
            <person name="Kogure K."/>
            <person name="Iwasaki W."/>
        </authorList>
    </citation>
    <scope>NUCLEOTIDE SEQUENCE [LARGE SCALE GENOMIC DNA]</scope>
    <source>
        <strain evidence="1 2">NBRC 108759</strain>
    </source>
</reference>
<dbReference type="Proteomes" id="UP000238882">
    <property type="component" value="Unassembled WGS sequence"/>
</dbReference>
<dbReference type="AlphaFoldDB" id="A0A2S7WLL8"/>
<dbReference type="OrthoDB" id="1360584at2"/>
<protein>
    <submittedName>
        <fullName evidence="1">Uncharacterized protein</fullName>
    </submittedName>
</protein>
<comment type="caution">
    <text evidence="1">The sequence shown here is derived from an EMBL/GenBank/DDBJ whole genome shotgun (WGS) entry which is preliminary data.</text>
</comment>
<dbReference type="RefSeq" id="WP_105014920.1">
    <property type="nucleotide sequence ID" value="NZ_MSCN01000001.1"/>
</dbReference>
<evidence type="ECO:0000313" key="2">
    <source>
        <dbReference type="Proteomes" id="UP000238882"/>
    </source>
</evidence>
<proteinExistence type="predicted"/>
<organism evidence="1 2">
    <name type="scientific">Polaribacter porphyrae</name>
    <dbReference type="NCBI Taxonomy" id="1137780"/>
    <lineage>
        <taxon>Bacteria</taxon>
        <taxon>Pseudomonadati</taxon>
        <taxon>Bacteroidota</taxon>
        <taxon>Flavobacteriia</taxon>
        <taxon>Flavobacteriales</taxon>
        <taxon>Flavobacteriaceae</taxon>
    </lineage>
</organism>